<protein>
    <submittedName>
        <fullName evidence="3">Uncharacterized protein</fullName>
    </submittedName>
</protein>
<name>A0A9D4A2Q7_9ROSI</name>
<dbReference type="AlphaFoldDB" id="A0A9D4A2Q7"/>
<evidence type="ECO:0000313" key="3">
    <source>
        <dbReference type="EMBL" id="KAH1084381.1"/>
    </source>
</evidence>
<evidence type="ECO:0000256" key="2">
    <source>
        <dbReference type="SAM" id="Phobius"/>
    </source>
</evidence>
<feature type="region of interest" description="Disordered" evidence="1">
    <location>
        <begin position="89"/>
        <end position="108"/>
    </location>
</feature>
<accession>A0A9D4A2Q7</accession>
<feature type="transmembrane region" description="Helical" evidence="2">
    <location>
        <begin position="6"/>
        <end position="27"/>
    </location>
</feature>
<evidence type="ECO:0000313" key="4">
    <source>
        <dbReference type="Proteomes" id="UP000828251"/>
    </source>
</evidence>
<keyword evidence="4" id="KW-1185">Reference proteome</keyword>
<organism evidence="3 4">
    <name type="scientific">Gossypium stocksii</name>
    <dbReference type="NCBI Taxonomy" id="47602"/>
    <lineage>
        <taxon>Eukaryota</taxon>
        <taxon>Viridiplantae</taxon>
        <taxon>Streptophyta</taxon>
        <taxon>Embryophyta</taxon>
        <taxon>Tracheophyta</taxon>
        <taxon>Spermatophyta</taxon>
        <taxon>Magnoliopsida</taxon>
        <taxon>eudicotyledons</taxon>
        <taxon>Gunneridae</taxon>
        <taxon>Pentapetalae</taxon>
        <taxon>rosids</taxon>
        <taxon>malvids</taxon>
        <taxon>Malvales</taxon>
        <taxon>Malvaceae</taxon>
        <taxon>Malvoideae</taxon>
        <taxon>Gossypium</taxon>
    </lineage>
</organism>
<dbReference type="EMBL" id="JAIQCV010000007">
    <property type="protein sequence ID" value="KAH1084381.1"/>
    <property type="molecule type" value="Genomic_DNA"/>
</dbReference>
<proteinExistence type="predicted"/>
<dbReference type="Proteomes" id="UP000828251">
    <property type="component" value="Unassembled WGS sequence"/>
</dbReference>
<comment type="caution">
    <text evidence="3">The sequence shown here is derived from an EMBL/GenBank/DDBJ whole genome shotgun (WGS) entry which is preliminary data.</text>
</comment>
<sequence>MESGSLRLGLMAVVAVSGSVVFIANELHKRLLSDFMKKIEFEFAGNGKCQAKKKVRFAENVREPSSNNKEYRKRNHSIAIVKQAKGRGEEYYGQRRRRQLLKKPNNDDSMPLNRQILYKGILQCKK</sequence>
<dbReference type="PANTHER" id="PTHR33564">
    <property type="entry name" value="TRANSMEMBRANE PROTEIN"/>
    <property type="match status" value="1"/>
</dbReference>
<gene>
    <name evidence="3" type="ORF">J1N35_024142</name>
</gene>
<reference evidence="3 4" key="1">
    <citation type="journal article" date="2021" name="Plant Biotechnol. J.">
        <title>Multi-omics assisted identification of the key and species-specific regulatory components of drought-tolerant mechanisms in Gossypium stocksii.</title>
        <authorList>
            <person name="Yu D."/>
            <person name="Ke L."/>
            <person name="Zhang D."/>
            <person name="Wu Y."/>
            <person name="Sun Y."/>
            <person name="Mei J."/>
            <person name="Sun J."/>
            <person name="Sun Y."/>
        </authorList>
    </citation>
    <scope>NUCLEOTIDE SEQUENCE [LARGE SCALE GENOMIC DNA]</scope>
    <source>
        <strain evidence="4">cv. E1</strain>
        <tissue evidence="3">Leaf</tissue>
    </source>
</reference>
<evidence type="ECO:0000256" key="1">
    <source>
        <dbReference type="SAM" id="MobiDB-lite"/>
    </source>
</evidence>
<keyword evidence="2" id="KW-0472">Membrane</keyword>
<dbReference type="OrthoDB" id="1904110at2759"/>
<keyword evidence="2" id="KW-0812">Transmembrane</keyword>
<keyword evidence="2" id="KW-1133">Transmembrane helix</keyword>
<dbReference type="PANTHER" id="PTHR33564:SF8">
    <property type="entry name" value="TRANSMEMBRANE PROTEIN"/>
    <property type="match status" value="1"/>
</dbReference>